<proteinExistence type="predicted"/>
<accession>X1BUZ4</accession>
<reference evidence="1" key="1">
    <citation type="journal article" date="2014" name="Front. Microbiol.">
        <title>High frequency of phylogenetically diverse reductive dehalogenase-homologous genes in deep subseafloor sedimentary metagenomes.</title>
        <authorList>
            <person name="Kawai M."/>
            <person name="Futagami T."/>
            <person name="Toyoda A."/>
            <person name="Takaki Y."/>
            <person name="Nishi S."/>
            <person name="Hori S."/>
            <person name="Arai W."/>
            <person name="Tsubouchi T."/>
            <person name="Morono Y."/>
            <person name="Uchiyama I."/>
            <person name="Ito T."/>
            <person name="Fujiyama A."/>
            <person name="Inagaki F."/>
            <person name="Takami H."/>
        </authorList>
    </citation>
    <scope>NUCLEOTIDE SEQUENCE</scope>
    <source>
        <strain evidence="1">Expedition CK06-06</strain>
    </source>
</reference>
<comment type="caution">
    <text evidence="1">The sequence shown here is derived from an EMBL/GenBank/DDBJ whole genome shotgun (WGS) entry which is preliminary data.</text>
</comment>
<name>X1BUZ4_9ZZZZ</name>
<protein>
    <submittedName>
        <fullName evidence="1">Uncharacterized protein</fullName>
    </submittedName>
</protein>
<sequence length="81" mass="8889">MSEIGIMDCDVSSLSLEDIIRMCTFLDDEGNAYVHFIETEKKIGVDLFPCAECGSALSTLQIFKAALSLDSEGNYCLNMVL</sequence>
<organism evidence="1">
    <name type="scientific">marine sediment metagenome</name>
    <dbReference type="NCBI Taxonomy" id="412755"/>
    <lineage>
        <taxon>unclassified sequences</taxon>
        <taxon>metagenomes</taxon>
        <taxon>ecological metagenomes</taxon>
    </lineage>
</organism>
<evidence type="ECO:0000313" key="1">
    <source>
        <dbReference type="EMBL" id="GAG98890.1"/>
    </source>
</evidence>
<dbReference type="AlphaFoldDB" id="X1BUZ4"/>
<dbReference type="EMBL" id="BART01020003">
    <property type="protein sequence ID" value="GAG98890.1"/>
    <property type="molecule type" value="Genomic_DNA"/>
</dbReference>
<gene>
    <name evidence="1" type="ORF">S01H4_37267</name>
</gene>